<evidence type="ECO:0000313" key="1">
    <source>
        <dbReference type="EMBL" id="ACY14092.1"/>
    </source>
</evidence>
<evidence type="ECO:0000313" key="2">
    <source>
        <dbReference type="Proteomes" id="UP000001880"/>
    </source>
</evidence>
<dbReference type="HOGENOM" id="CLU_1537972_0_0_7"/>
<reference evidence="1 2" key="1">
    <citation type="journal article" date="2010" name="Stand. Genomic Sci.">
        <title>Complete genome sequence of Haliangium ochraceum type strain (SMP-2).</title>
        <authorList>
            <consortium name="US DOE Joint Genome Institute (JGI-PGF)"/>
            <person name="Ivanova N."/>
            <person name="Daum C."/>
            <person name="Lang E."/>
            <person name="Abt B."/>
            <person name="Kopitz M."/>
            <person name="Saunders E."/>
            <person name="Lapidus A."/>
            <person name="Lucas S."/>
            <person name="Glavina Del Rio T."/>
            <person name="Nolan M."/>
            <person name="Tice H."/>
            <person name="Copeland A."/>
            <person name="Cheng J.F."/>
            <person name="Chen F."/>
            <person name="Bruce D."/>
            <person name="Goodwin L."/>
            <person name="Pitluck S."/>
            <person name="Mavromatis K."/>
            <person name="Pati A."/>
            <person name="Mikhailova N."/>
            <person name="Chen A."/>
            <person name="Palaniappan K."/>
            <person name="Land M."/>
            <person name="Hauser L."/>
            <person name="Chang Y.J."/>
            <person name="Jeffries C.D."/>
            <person name="Detter J.C."/>
            <person name="Brettin T."/>
            <person name="Rohde M."/>
            <person name="Goker M."/>
            <person name="Bristow J."/>
            <person name="Markowitz V."/>
            <person name="Eisen J.A."/>
            <person name="Hugenholtz P."/>
            <person name="Kyrpides N.C."/>
            <person name="Klenk H.P."/>
        </authorList>
    </citation>
    <scope>NUCLEOTIDE SEQUENCE [LARGE SCALE GENOMIC DNA]</scope>
    <source>
        <strain evidence="2">DSM 14365 / CIP 107738 / JCM 11303 / AJ 13395 / SMP-2</strain>
    </source>
</reference>
<keyword evidence="2" id="KW-1185">Reference proteome</keyword>
<accession>D0LVV8</accession>
<dbReference type="EMBL" id="CP001804">
    <property type="protein sequence ID" value="ACY14092.1"/>
    <property type="molecule type" value="Genomic_DNA"/>
</dbReference>
<proteinExistence type="predicted"/>
<dbReference type="STRING" id="502025.Hoch_1540"/>
<dbReference type="Proteomes" id="UP000001880">
    <property type="component" value="Chromosome"/>
</dbReference>
<dbReference type="KEGG" id="hoh:Hoch_1540"/>
<dbReference type="AlphaFoldDB" id="D0LVV8"/>
<sequence length="174" mass="17857">MSEGVFAVVAQSLGEFRAAADGEPGRDVATIGASEGAIPDAIRHTLRGVAEVLRWLQRAADEARQHVITGDALLALLEAGSDAITAFPAGVEAGAIDGIVDTAPALIADINSAIQAAGDGMDQFVDLAQSVLPSVEDLDAIRREIVLLLGERQGPQTPDAGALSILLLRIGASE</sequence>
<dbReference type="RefSeq" id="WP_012826701.1">
    <property type="nucleotide sequence ID" value="NC_013440.1"/>
</dbReference>
<gene>
    <name evidence="1" type="ordered locus">Hoch_1540</name>
</gene>
<organism evidence="1 2">
    <name type="scientific">Haliangium ochraceum (strain DSM 14365 / JCM 11303 / SMP-2)</name>
    <dbReference type="NCBI Taxonomy" id="502025"/>
    <lineage>
        <taxon>Bacteria</taxon>
        <taxon>Pseudomonadati</taxon>
        <taxon>Myxococcota</taxon>
        <taxon>Polyangia</taxon>
        <taxon>Haliangiales</taxon>
        <taxon>Kofleriaceae</taxon>
        <taxon>Haliangium</taxon>
    </lineage>
</organism>
<name>D0LVV8_HALO1</name>
<protein>
    <submittedName>
        <fullName evidence="1">Methyl-accepting chemotaxis sensory transducer</fullName>
    </submittedName>
</protein>